<dbReference type="OMA" id="TSKCAYL"/>
<gene>
    <name evidence="10" type="primary">AM9</name>
    <name evidence="10" type="ORF">NAEGRDRAFT_71270</name>
</gene>
<feature type="transmembrane region" description="Helical" evidence="9">
    <location>
        <begin position="374"/>
        <end position="394"/>
    </location>
</feature>
<evidence type="ECO:0000256" key="5">
    <source>
        <dbReference type="ARBA" id="ARBA00023180"/>
    </source>
</evidence>
<keyword evidence="11" id="KW-1185">Reference proteome</keyword>
<dbReference type="RefSeq" id="XP_002673714.1">
    <property type="nucleotide sequence ID" value="XM_002673668.1"/>
</dbReference>
<feature type="transmembrane region" description="Helical" evidence="9">
    <location>
        <begin position="551"/>
        <end position="571"/>
    </location>
</feature>
<dbReference type="InterPro" id="IPR010291">
    <property type="entry name" value="Ion_channel_UNC-93"/>
</dbReference>
<feature type="transmembrane region" description="Helical" evidence="9">
    <location>
        <begin position="200"/>
        <end position="223"/>
    </location>
</feature>
<keyword evidence="3 9" id="KW-1133">Transmembrane helix</keyword>
<feature type="transmembrane region" description="Helical" evidence="9">
    <location>
        <begin position="482"/>
        <end position="505"/>
    </location>
</feature>
<dbReference type="EMBL" id="GG738889">
    <property type="protein sequence ID" value="EFC40970.1"/>
    <property type="molecule type" value="Genomic_DNA"/>
</dbReference>
<dbReference type="InParanoid" id="D2VQL7"/>
<evidence type="ECO:0000256" key="9">
    <source>
        <dbReference type="SAM" id="Phobius"/>
    </source>
</evidence>
<feature type="transmembrane region" description="Helical" evidence="9">
    <location>
        <begin position="172"/>
        <end position="194"/>
    </location>
</feature>
<evidence type="ECO:0000256" key="1">
    <source>
        <dbReference type="ARBA" id="ARBA00004141"/>
    </source>
</evidence>
<dbReference type="Gene3D" id="1.20.1250.20">
    <property type="entry name" value="MFS general substrate transporter like domains"/>
    <property type="match status" value="1"/>
</dbReference>
<dbReference type="InterPro" id="IPR036259">
    <property type="entry name" value="MFS_trans_sf"/>
</dbReference>
<evidence type="ECO:0000256" key="6">
    <source>
        <dbReference type="ARBA" id="ARBA00040302"/>
    </source>
</evidence>
<feature type="region of interest" description="Disordered" evidence="8">
    <location>
        <begin position="233"/>
        <end position="269"/>
    </location>
</feature>
<dbReference type="InterPro" id="IPR051617">
    <property type="entry name" value="UNC-93-like_regulator"/>
</dbReference>
<keyword evidence="4 9" id="KW-0472">Membrane</keyword>
<dbReference type="AlphaFoldDB" id="D2VQL7"/>
<dbReference type="eggNOG" id="KOG3098">
    <property type="taxonomic scope" value="Eukaryota"/>
</dbReference>
<feature type="transmembrane region" description="Helical" evidence="9">
    <location>
        <begin position="406"/>
        <end position="429"/>
    </location>
</feature>
<feature type="transmembrane region" description="Helical" evidence="9">
    <location>
        <begin position="441"/>
        <end position="462"/>
    </location>
</feature>
<proteinExistence type="predicted"/>
<dbReference type="KEGG" id="ngr:NAEGRDRAFT_71270"/>
<feature type="compositionally biased region" description="Basic and acidic residues" evidence="8">
    <location>
        <begin position="585"/>
        <end position="596"/>
    </location>
</feature>
<evidence type="ECO:0000256" key="7">
    <source>
        <dbReference type="ARBA" id="ARBA00041910"/>
    </source>
</evidence>
<feature type="compositionally biased region" description="Polar residues" evidence="8">
    <location>
        <begin position="598"/>
        <end position="617"/>
    </location>
</feature>
<dbReference type="PANTHER" id="PTHR23294:SF0">
    <property type="entry name" value="UNC93-LIKE PROTEIN MFSD11"/>
    <property type="match status" value="1"/>
</dbReference>
<protein>
    <recommendedName>
        <fullName evidence="6">UNC93-like protein MFSD11</fullName>
    </recommendedName>
    <alternativeName>
        <fullName evidence="7">Major facilitator superfamily domain-containing protein 11</fullName>
    </alternativeName>
</protein>
<name>D2VQL7_NAEGR</name>
<dbReference type="Proteomes" id="UP000006671">
    <property type="component" value="Unassembled WGS sequence"/>
</dbReference>
<accession>D2VQL7</accession>
<dbReference type="PANTHER" id="PTHR23294">
    <property type="entry name" value="ET TRANSLATION PRODUCT-RELATED"/>
    <property type="match status" value="1"/>
</dbReference>
<evidence type="ECO:0000313" key="11">
    <source>
        <dbReference type="Proteomes" id="UP000006671"/>
    </source>
</evidence>
<evidence type="ECO:0000256" key="3">
    <source>
        <dbReference type="ARBA" id="ARBA00022989"/>
    </source>
</evidence>
<organism evidence="11">
    <name type="scientific">Naegleria gruberi</name>
    <name type="common">Amoeba</name>
    <dbReference type="NCBI Taxonomy" id="5762"/>
    <lineage>
        <taxon>Eukaryota</taxon>
        <taxon>Discoba</taxon>
        <taxon>Heterolobosea</taxon>
        <taxon>Tetramitia</taxon>
        <taxon>Eutetramitia</taxon>
        <taxon>Vahlkampfiidae</taxon>
        <taxon>Naegleria</taxon>
    </lineage>
</organism>
<keyword evidence="2 9" id="KW-0812">Transmembrane</keyword>
<keyword evidence="5" id="KW-0325">Glycoprotein</keyword>
<evidence type="ECO:0000256" key="4">
    <source>
        <dbReference type="ARBA" id="ARBA00023136"/>
    </source>
</evidence>
<dbReference type="Pfam" id="PF05978">
    <property type="entry name" value="UNC-93"/>
    <property type="match status" value="2"/>
</dbReference>
<reference evidence="10 11" key="1">
    <citation type="journal article" date="2010" name="Cell">
        <title>The genome of Naegleria gruberi illuminates early eukaryotic versatility.</title>
        <authorList>
            <person name="Fritz-Laylin L.K."/>
            <person name="Prochnik S.E."/>
            <person name="Ginger M.L."/>
            <person name="Dacks J.B."/>
            <person name="Carpenter M.L."/>
            <person name="Field M.C."/>
            <person name="Kuo A."/>
            <person name="Paredez A."/>
            <person name="Chapman J."/>
            <person name="Pham J."/>
            <person name="Shu S."/>
            <person name="Neupane R."/>
            <person name="Cipriano M."/>
            <person name="Mancuso J."/>
            <person name="Tu H."/>
            <person name="Salamov A."/>
            <person name="Lindquist E."/>
            <person name="Shapiro H."/>
            <person name="Lucas S."/>
            <person name="Grigoriev I.V."/>
            <person name="Cande W.Z."/>
            <person name="Fulton C."/>
            <person name="Rokhsar D.S."/>
            <person name="Dawson S.C."/>
        </authorList>
    </citation>
    <scope>NUCLEOTIDE SEQUENCE [LARGE SCALE GENOMIC DNA]</scope>
    <source>
        <strain evidence="10 11">NEG-M</strain>
    </source>
</reference>
<evidence type="ECO:0000256" key="2">
    <source>
        <dbReference type="ARBA" id="ARBA00022692"/>
    </source>
</evidence>
<feature type="transmembrane region" description="Helical" evidence="9">
    <location>
        <begin position="108"/>
        <end position="129"/>
    </location>
</feature>
<dbReference type="GeneID" id="8855908"/>
<dbReference type="GO" id="GO:0016020">
    <property type="term" value="C:membrane"/>
    <property type="evidence" value="ECO:0007669"/>
    <property type="project" value="UniProtKB-SubCell"/>
</dbReference>
<feature type="region of interest" description="Disordered" evidence="8">
    <location>
        <begin position="574"/>
        <end position="617"/>
    </location>
</feature>
<feature type="transmembrane region" description="Helical" evidence="9">
    <location>
        <begin position="526"/>
        <end position="545"/>
    </location>
</feature>
<dbReference type="SUPFAM" id="SSF103473">
    <property type="entry name" value="MFS general substrate transporter"/>
    <property type="match status" value="2"/>
</dbReference>
<feature type="compositionally biased region" description="Basic and acidic residues" evidence="8">
    <location>
        <begin position="233"/>
        <end position="263"/>
    </location>
</feature>
<evidence type="ECO:0000313" key="10">
    <source>
        <dbReference type="EMBL" id="EFC40970.1"/>
    </source>
</evidence>
<evidence type="ECO:0000256" key="8">
    <source>
        <dbReference type="SAM" id="MobiDB-lite"/>
    </source>
</evidence>
<feature type="transmembrane region" description="Helical" evidence="9">
    <location>
        <begin position="141"/>
        <end position="160"/>
    </location>
</feature>
<dbReference type="OrthoDB" id="196103at2759"/>
<feature type="transmembrane region" description="Helical" evidence="9">
    <location>
        <begin position="311"/>
        <end position="330"/>
    </location>
</feature>
<feature type="transmembrane region" description="Helical" evidence="9">
    <location>
        <begin position="277"/>
        <end position="299"/>
    </location>
</feature>
<sequence>MNNMTMMVDKTMDGKEDFILGGSIALGEGSMMSSTSTSVELSQYHLKEEQLNASQRFPVSSIDDVVSDAAGTISSIDEFDNTRNEIQTNSKFEYLGKLFNKMNFIDKGLFNVTNLGVSFFLMFCSYETTQNFLTTIREEEGFVALAILYAMFAFASFLSPSFCKVVGVKGSLLIASTGYVLFVFSAALNSAALLYLASGYGGFCAGLLWTAQASMLTMSATYSQNVRRRKLEKQQESNEIELRDTKSQADKKSMLAEEGKTNEEGNSNSGGSGGELLGFYSGIFFALFQANYIGGNLLAGILLNMGISNSLIFIILGIICILGCLTLFGLRPLDKKYLVSTNENNETENVSELKGFEKLKEQAKEFLSLVKGTVLVLFSKKMIIFSFISIYSGYSQGFFYGTLPPIIGKLMVGWVMILFGIVQVIAALLSGKLNDMVGKRISMVMGLIIHAIAIALSFQMIYWGHIYKPNGTEGVPFEVLLIHFVTMGLFAAGDAFLTNSIYSILGSKNYYKKKNTSEAFSGFRFIQANSSAVGFIIPTFTPIIAIQSLMVGTFLLCIVAFLVLDVFIASVDKDKKKGPKGSKKAAKDQDTSRDSIELVNNPNNTSIDTINASEASV</sequence>
<comment type="subcellular location">
    <subcellularLocation>
        <location evidence="1">Membrane</location>
        <topology evidence="1">Multi-pass membrane protein</topology>
    </subcellularLocation>
</comment>
<dbReference type="VEuPathDB" id="AmoebaDB:NAEGRDRAFT_71270"/>